<sequence>MKQFLIIGAGRFGGSIATTLYNMGNDVLIIDDSEEAINQISGSVTHAIQGNAADERLISTIGANNFDVCVIAMGSDIQSSILVAIMLKEAGARYIVAKAQNELHAKVLYKVGVDKIVFPERDMGAKIAQSLVSSNIMDYIELSPEYSIVEITAIKEWIGKNLLELNMRAKYGINIMAIKKGTSINISPTALTVIEEGDVLIVIGHNSDLKKLERKV</sequence>
<keyword evidence="2" id="KW-0633">Potassium transport</keyword>
<dbReference type="Gene3D" id="3.40.50.720">
    <property type="entry name" value="NAD(P)-binding Rossmann-like Domain"/>
    <property type="match status" value="1"/>
</dbReference>
<dbReference type="PANTHER" id="PTHR43833">
    <property type="entry name" value="POTASSIUM CHANNEL PROTEIN 2-RELATED-RELATED"/>
    <property type="match status" value="1"/>
</dbReference>
<dbReference type="Proteomes" id="UP000184082">
    <property type="component" value="Unassembled WGS sequence"/>
</dbReference>
<evidence type="ECO:0000256" key="1">
    <source>
        <dbReference type="ARBA" id="ARBA00017378"/>
    </source>
</evidence>
<name>A0A1M6QT47_9FIRM</name>
<dbReference type="PRINTS" id="PR00335">
    <property type="entry name" value="KUPTAKETRKA"/>
</dbReference>
<dbReference type="EMBL" id="FRAJ01000012">
    <property type="protein sequence ID" value="SHK23376.1"/>
    <property type="molecule type" value="Genomic_DNA"/>
</dbReference>
<evidence type="ECO:0000313" key="7">
    <source>
        <dbReference type="EMBL" id="SHK23376.1"/>
    </source>
</evidence>
<keyword evidence="3" id="KW-0630">Potassium</keyword>
<protein>
    <recommendedName>
        <fullName evidence="1">Trk system potassium uptake protein TrkA</fullName>
    </recommendedName>
</protein>
<evidence type="ECO:0000259" key="6">
    <source>
        <dbReference type="PROSITE" id="PS51202"/>
    </source>
</evidence>
<dbReference type="PANTHER" id="PTHR43833:SF7">
    <property type="entry name" value="KTR SYSTEM POTASSIUM UPTAKE PROTEIN C"/>
    <property type="match status" value="1"/>
</dbReference>
<keyword evidence="2" id="KW-0813">Transport</keyword>
<evidence type="ECO:0000256" key="3">
    <source>
        <dbReference type="ARBA" id="ARBA00022958"/>
    </source>
</evidence>
<feature type="domain" description="RCK N-terminal" evidence="5">
    <location>
        <begin position="1"/>
        <end position="117"/>
    </location>
</feature>
<dbReference type="RefSeq" id="WP_072967361.1">
    <property type="nucleotide sequence ID" value="NZ_FRAJ01000012.1"/>
</dbReference>
<dbReference type="PROSITE" id="PS51201">
    <property type="entry name" value="RCK_N"/>
    <property type="match status" value="1"/>
</dbReference>
<gene>
    <name evidence="7" type="ORF">SAMN02745883_01597</name>
</gene>
<dbReference type="GO" id="GO:0005886">
    <property type="term" value="C:plasma membrane"/>
    <property type="evidence" value="ECO:0007669"/>
    <property type="project" value="InterPro"/>
</dbReference>
<dbReference type="InterPro" id="IPR003148">
    <property type="entry name" value="RCK_N"/>
</dbReference>
<organism evidence="7 8">
    <name type="scientific">Caminicella sporogenes DSM 14501</name>
    <dbReference type="NCBI Taxonomy" id="1121266"/>
    <lineage>
        <taxon>Bacteria</taxon>
        <taxon>Bacillati</taxon>
        <taxon>Bacillota</taxon>
        <taxon>Clostridia</taxon>
        <taxon>Peptostreptococcales</taxon>
        <taxon>Caminicellaceae</taxon>
        <taxon>Caminicella</taxon>
    </lineage>
</organism>
<dbReference type="InterPro" id="IPR006036">
    <property type="entry name" value="K_uptake_TrkA"/>
</dbReference>
<keyword evidence="2" id="KW-0406">Ion transport</keyword>
<dbReference type="PROSITE" id="PS51202">
    <property type="entry name" value="RCK_C"/>
    <property type="match status" value="1"/>
</dbReference>
<evidence type="ECO:0000256" key="2">
    <source>
        <dbReference type="ARBA" id="ARBA00022538"/>
    </source>
</evidence>
<keyword evidence="4" id="KW-0520">NAD</keyword>
<dbReference type="InterPro" id="IPR036291">
    <property type="entry name" value="NAD(P)-bd_dom_sf"/>
</dbReference>
<evidence type="ECO:0000256" key="4">
    <source>
        <dbReference type="ARBA" id="ARBA00023027"/>
    </source>
</evidence>
<feature type="domain" description="RCK C-terminal" evidence="6">
    <location>
        <begin position="134"/>
        <end position="216"/>
    </location>
</feature>
<dbReference type="STRING" id="1121266.SAMN02745883_01597"/>
<dbReference type="AlphaFoldDB" id="A0A1M6QT47"/>
<dbReference type="Pfam" id="PF02080">
    <property type="entry name" value="TrkA_C"/>
    <property type="match status" value="1"/>
</dbReference>
<dbReference type="GO" id="GO:0015079">
    <property type="term" value="F:potassium ion transmembrane transporter activity"/>
    <property type="evidence" value="ECO:0007669"/>
    <property type="project" value="InterPro"/>
</dbReference>
<dbReference type="SUPFAM" id="SSF51735">
    <property type="entry name" value="NAD(P)-binding Rossmann-fold domains"/>
    <property type="match status" value="1"/>
</dbReference>
<dbReference type="Pfam" id="PF02254">
    <property type="entry name" value="TrkA_N"/>
    <property type="match status" value="1"/>
</dbReference>
<proteinExistence type="predicted"/>
<dbReference type="Gene3D" id="3.30.70.1450">
    <property type="entry name" value="Regulator of K+ conductance, C-terminal domain"/>
    <property type="match status" value="1"/>
</dbReference>
<evidence type="ECO:0000259" key="5">
    <source>
        <dbReference type="PROSITE" id="PS51201"/>
    </source>
</evidence>
<accession>A0A1M6QT47</accession>
<dbReference type="InterPro" id="IPR050721">
    <property type="entry name" value="Trk_Ktr_HKT_K-transport"/>
</dbReference>
<keyword evidence="8" id="KW-1185">Reference proteome</keyword>
<dbReference type="SUPFAM" id="SSF116726">
    <property type="entry name" value="TrkA C-terminal domain-like"/>
    <property type="match status" value="1"/>
</dbReference>
<reference evidence="7 8" key="1">
    <citation type="submission" date="2016-11" db="EMBL/GenBank/DDBJ databases">
        <authorList>
            <person name="Jaros S."/>
            <person name="Januszkiewicz K."/>
            <person name="Wedrychowicz H."/>
        </authorList>
    </citation>
    <scope>NUCLEOTIDE SEQUENCE [LARGE SCALE GENOMIC DNA]</scope>
    <source>
        <strain evidence="7 8">DSM 14501</strain>
    </source>
</reference>
<dbReference type="InterPro" id="IPR006037">
    <property type="entry name" value="RCK_C"/>
</dbReference>
<evidence type="ECO:0000313" key="8">
    <source>
        <dbReference type="Proteomes" id="UP000184082"/>
    </source>
</evidence>
<dbReference type="InterPro" id="IPR036721">
    <property type="entry name" value="RCK_C_sf"/>
</dbReference>